<reference evidence="8" key="1">
    <citation type="submission" date="2013-08" db="EMBL/GenBank/DDBJ databases">
        <title>Intrasporangium oryzae NRRL B-24470.</title>
        <authorList>
            <person name="Liu H."/>
            <person name="Wang G."/>
        </authorList>
    </citation>
    <scope>NUCLEOTIDE SEQUENCE [LARGE SCALE GENOMIC DNA]</scope>
    <source>
        <strain evidence="8">Q5-1</strain>
    </source>
</reference>
<evidence type="ECO:0000256" key="4">
    <source>
        <dbReference type="ARBA" id="ARBA00022840"/>
    </source>
</evidence>
<dbReference type="PROSITE" id="PS00211">
    <property type="entry name" value="ABC_TRANSPORTER_1"/>
    <property type="match status" value="1"/>
</dbReference>
<protein>
    <submittedName>
        <fullName evidence="7">Cobalt ABC transporter ATP-binding protein</fullName>
    </submittedName>
</protein>
<organism evidence="7 8">
    <name type="scientific">Intrasporangium chromatireducens Q5-1</name>
    <dbReference type="NCBI Taxonomy" id="584657"/>
    <lineage>
        <taxon>Bacteria</taxon>
        <taxon>Bacillati</taxon>
        <taxon>Actinomycetota</taxon>
        <taxon>Actinomycetes</taxon>
        <taxon>Micrococcales</taxon>
        <taxon>Intrasporangiaceae</taxon>
        <taxon>Intrasporangium</taxon>
    </lineage>
</organism>
<dbReference type="AlphaFoldDB" id="W9GSE1"/>
<keyword evidence="4 7" id="KW-0067">ATP-binding</keyword>
<keyword evidence="8" id="KW-1185">Reference proteome</keyword>
<dbReference type="InterPro" id="IPR050095">
    <property type="entry name" value="ECF_ABC_transporter_ATP-bd"/>
</dbReference>
<dbReference type="SMART" id="SM00382">
    <property type="entry name" value="AAA"/>
    <property type="match status" value="1"/>
</dbReference>
<keyword evidence="2" id="KW-0813">Transport</keyword>
<dbReference type="InterPro" id="IPR027417">
    <property type="entry name" value="P-loop_NTPase"/>
</dbReference>
<dbReference type="CDD" id="cd03225">
    <property type="entry name" value="ABC_cobalt_CbiO_domain1"/>
    <property type="match status" value="1"/>
</dbReference>
<dbReference type="GO" id="GO:0016887">
    <property type="term" value="F:ATP hydrolysis activity"/>
    <property type="evidence" value="ECO:0007669"/>
    <property type="project" value="InterPro"/>
</dbReference>
<dbReference type="PANTHER" id="PTHR43553">
    <property type="entry name" value="HEAVY METAL TRANSPORTER"/>
    <property type="match status" value="1"/>
</dbReference>
<dbReference type="InterPro" id="IPR015856">
    <property type="entry name" value="ABC_transpr_CbiO/EcfA_su"/>
</dbReference>
<proteinExistence type="inferred from homology"/>
<evidence type="ECO:0000259" key="6">
    <source>
        <dbReference type="PROSITE" id="PS50893"/>
    </source>
</evidence>
<name>W9GSE1_9MICO</name>
<comment type="caution">
    <text evidence="7">The sequence shown here is derived from an EMBL/GenBank/DDBJ whole genome shotgun (WGS) entry which is preliminary data.</text>
</comment>
<dbReference type="PROSITE" id="PS50893">
    <property type="entry name" value="ABC_TRANSPORTER_2"/>
    <property type="match status" value="1"/>
</dbReference>
<evidence type="ECO:0000256" key="3">
    <source>
        <dbReference type="ARBA" id="ARBA00022741"/>
    </source>
</evidence>
<dbReference type="GO" id="GO:0042626">
    <property type="term" value="F:ATPase-coupled transmembrane transporter activity"/>
    <property type="evidence" value="ECO:0007669"/>
    <property type="project" value="TreeGrafter"/>
</dbReference>
<dbReference type="PATRIC" id="fig|584657.3.peg.1203"/>
<dbReference type="Gene3D" id="3.40.50.300">
    <property type="entry name" value="P-loop containing nucleotide triphosphate hydrolases"/>
    <property type="match status" value="1"/>
</dbReference>
<evidence type="ECO:0000313" key="8">
    <source>
        <dbReference type="Proteomes" id="UP000019494"/>
    </source>
</evidence>
<dbReference type="InterPro" id="IPR017871">
    <property type="entry name" value="ABC_transporter-like_CS"/>
</dbReference>
<dbReference type="InterPro" id="IPR003593">
    <property type="entry name" value="AAA+_ATPase"/>
</dbReference>
<evidence type="ECO:0000256" key="5">
    <source>
        <dbReference type="SAM" id="MobiDB-lite"/>
    </source>
</evidence>
<feature type="domain" description="ABC transporter" evidence="6">
    <location>
        <begin position="4"/>
        <end position="248"/>
    </location>
</feature>
<dbReference type="EMBL" id="AWQS01000031">
    <property type="protein sequence ID" value="EWT06814.1"/>
    <property type="molecule type" value="Genomic_DNA"/>
</dbReference>
<dbReference type="Proteomes" id="UP000019494">
    <property type="component" value="Unassembled WGS sequence"/>
</dbReference>
<keyword evidence="3" id="KW-0547">Nucleotide-binding</keyword>
<dbReference type="InterPro" id="IPR003439">
    <property type="entry name" value="ABC_transporter-like_ATP-bd"/>
</dbReference>
<gene>
    <name evidence="7" type="ORF">N864_16385</name>
</gene>
<evidence type="ECO:0000256" key="1">
    <source>
        <dbReference type="ARBA" id="ARBA00005417"/>
    </source>
</evidence>
<evidence type="ECO:0000313" key="7">
    <source>
        <dbReference type="EMBL" id="EWT06814.1"/>
    </source>
</evidence>
<dbReference type="PANTHER" id="PTHR43553:SF24">
    <property type="entry name" value="ENERGY-COUPLING FACTOR TRANSPORTER ATP-BINDING PROTEIN ECFA1"/>
    <property type="match status" value="1"/>
</dbReference>
<dbReference type="GO" id="GO:0043190">
    <property type="term" value="C:ATP-binding cassette (ABC) transporter complex"/>
    <property type="evidence" value="ECO:0007669"/>
    <property type="project" value="TreeGrafter"/>
</dbReference>
<accession>W9GSE1</accession>
<sequence>MPVIDFDAMGHAYPTSAGDASTVLREVTVRLTEHRVGVAGGNGSGKSTFARMLNALVIPTTGRVTVDGLDTARDARSIRRRVGFCFTDPDAQIVMPTVQEDLAFSLRRHGLPKPEVARRVEAAIMLYGLAAHRTQPAHLLSGGQKQLLALAAVLLTEPALVVMDEPTTLLDVAFGARSEITRGRGRPRPTTEGSGREARGTLARECRRRARACLSGRIQFQSRGGCRRDWRRGCAALLQRADLRAGRGEADFCSVSDWAATRRGVLVGGRRRSVCRQRSGDQVTVKPPSTITVWPHMYAPASEASQSSVVDIWVGVPSRPSRVRLVRASSCVWS</sequence>
<dbReference type="Pfam" id="PF00005">
    <property type="entry name" value="ABC_tran"/>
    <property type="match status" value="1"/>
</dbReference>
<dbReference type="SUPFAM" id="SSF52540">
    <property type="entry name" value="P-loop containing nucleoside triphosphate hydrolases"/>
    <property type="match status" value="1"/>
</dbReference>
<evidence type="ECO:0000256" key="2">
    <source>
        <dbReference type="ARBA" id="ARBA00022448"/>
    </source>
</evidence>
<dbReference type="GO" id="GO:0005524">
    <property type="term" value="F:ATP binding"/>
    <property type="evidence" value="ECO:0007669"/>
    <property type="project" value="UniProtKB-KW"/>
</dbReference>
<feature type="region of interest" description="Disordered" evidence="5">
    <location>
        <begin position="181"/>
        <end position="201"/>
    </location>
</feature>
<comment type="similarity">
    <text evidence="1">Belongs to the ABC transporter superfamily.</text>
</comment>